<comment type="caution">
    <text evidence="1">The sequence shown here is derived from an EMBL/GenBank/DDBJ whole genome shotgun (WGS) entry which is preliminary data.</text>
</comment>
<dbReference type="Proteomes" id="UP000070092">
    <property type="component" value="Unassembled WGS sequence"/>
</dbReference>
<sequence>MRCGESGFGIVAGAFPHVGMKRVCACWALFSSRTKQGNRESVPVIQPTRFFLSVGGVRRRKVAIMSGLIETVATDRPPATGSHGGAWVEDLGCAQ</sequence>
<evidence type="ECO:0000313" key="2">
    <source>
        <dbReference type="Proteomes" id="UP000070092"/>
    </source>
</evidence>
<dbReference type="PATRIC" id="fig|1681.53.peg.1326"/>
<accession>A0A133KNC8</accession>
<organism evidence="1 2">
    <name type="scientific">Bifidobacterium bifidum</name>
    <dbReference type="NCBI Taxonomy" id="1681"/>
    <lineage>
        <taxon>Bacteria</taxon>
        <taxon>Bacillati</taxon>
        <taxon>Actinomycetota</taxon>
        <taxon>Actinomycetes</taxon>
        <taxon>Bifidobacteriales</taxon>
        <taxon>Bifidobacteriaceae</taxon>
        <taxon>Bifidobacterium</taxon>
    </lineage>
</organism>
<proteinExistence type="predicted"/>
<dbReference type="AlphaFoldDB" id="A0A133KNC8"/>
<dbReference type="EMBL" id="LRPO01000038">
    <property type="protein sequence ID" value="KWZ80940.1"/>
    <property type="molecule type" value="Genomic_DNA"/>
</dbReference>
<name>A0A133KNC8_BIFBI</name>
<reference evidence="1 2" key="1">
    <citation type="submission" date="2016-01" db="EMBL/GenBank/DDBJ databases">
        <authorList>
            <person name="Oliw E.H."/>
        </authorList>
    </citation>
    <scope>NUCLEOTIDE SEQUENCE [LARGE SCALE GENOMIC DNA]</scope>
    <source>
        <strain evidence="1 2">MJR8628B</strain>
    </source>
</reference>
<gene>
    <name evidence="1" type="ORF">HMPREF3196_01348</name>
</gene>
<protein>
    <submittedName>
        <fullName evidence="1">Uncharacterized protein</fullName>
    </submittedName>
</protein>
<evidence type="ECO:0000313" key="1">
    <source>
        <dbReference type="EMBL" id="KWZ80940.1"/>
    </source>
</evidence>